<evidence type="ECO:0000313" key="1">
    <source>
        <dbReference type="EMBL" id="KRG20940.1"/>
    </source>
</evidence>
<sequence length="74" mass="8322">MNKGLRKSLTLIGLLLLGGCCRPEVISPRLQKDPGGYYYYGCCHYGIYNNPNYDRGGPCNRGCYHSDCSPSVWR</sequence>
<dbReference type="Proteomes" id="UP000051497">
    <property type="component" value="Unassembled WGS sequence"/>
</dbReference>
<evidence type="ECO:0000313" key="3">
    <source>
        <dbReference type="Proteomes" id="UP000051497"/>
    </source>
</evidence>
<dbReference type="AlphaFoldDB" id="A0A0Q9YJY2"/>
<evidence type="ECO:0008006" key="4">
    <source>
        <dbReference type="Google" id="ProtNLM"/>
    </source>
</evidence>
<reference evidence="2" key="2">
    <citation type="journal article" date="2016" name="Genome Announc.">
        <title>Draft Genome Sequences of Two Novel Amoeba-Resistant Intranuclear Bacteria, 'Candidatus Berkiella cookevillensis' and 'Candidatus Berkiella aquae'.</title>
        <authorList>
            <person name="Mehari Y.T."/>
            <person name="Arivett B.A."/>
            <person name="Farone A.L."/>
            <person name="Gunderson J.H."/>
            <person name="Farone M.B."/>
        </authorList>
    </citation>
    <scope>NUCLEOTIDE SEQUENCE</scope>
    <source>
        <strain evidence="2">HT99</strain>
    </source>
</reference>
<comment type="caution">
    <text evidence="1">The sequence shown here is derived from an EMBL/GenBank/DDBJ whole genome shotgun (WGS) entry which is preliminary data.</text>
</comment>
<name>A0A0Q9YJY2_9GAMM</name>
<evidence type="ECO:0000313" key="2">
    <source>
        <dbReference type="EMBL" id="MCS5710105.1"/>
    </source>
</evidence>
<dbReference type="PROSITE" id="PS51257">
    <property type="entry name" value="PROKAR_LIPOPROTEIN"/>
    <property type="match status" value="1"/>
</dbReference>
<dbReference type="EMBL" id="LKAJ02000001">
    <property type="protein sequence ID" value="MCS5710105.1"/>
    <property type="molecule type" value="Genomic_DNA"/>
</dbReference>
<dbReference type="STRING" id="295108.HT99x_01860"/>
<reference evidence="2" key="3">
    <citation type="submission" date="2021-06" db="EMBL/GenBank/DDBJ databases">
        <title>Genomic Description and Analysis of Intracellular Bacteria, Candidatus Berkiella cookevillensis and Candidatus Berkiella aquae.</title>
        <authorList>
            <person name="Kidane D.T."/>
            <person name="Mehari Y.T."/>
            <person name="Rice F.C."/>
            <person name="Arivett B.A."/>
            <person name="Farone A.L."/>
            <person name="Berk S.G."/>
            <person name="Farone M.B."/>
        </authorList>
    </citation>
    <scope>NUCLEOTIDE SEQUENCE</scope>
    <source>
        <strain evidence="2">HT99</strain>
    </source>
</reference>
<gene>
    <name evidence="2" type="ORF">HT99x_001550</name>
    <name evidence="1" type="ORF">HT99x_01860</name>
</gene>
<proteinExistence type="predicted"/>
<dbReference type="RefSeq" id="WP_139016602.1">
    <property type="nucleotide sequence ID" value="NZ_LKAJ02000001.1"/>
</dbReference>
<protein>
    <recommendedName>
        <fullName evidence="4">Lipoprotein</fullName>
    </recommendedName>
</protein>
<accession>A0A0Q9YJY2</accession>
<dbReference type="EMBL" id="LKAJ01000007">
    <property type="protein sequence ID" value="KRG20940.1"/>
    <property type="molecule type" value="Genomic_DNA"/>
</dbReference>
<organism evidence="1">
    <name type="scientific">Candidatus Berkiella aquae</name>
    <dbReference type="NCBI Taxonomy" id="295108"/>
    <lineage>
        <taxon>Bacteria</taxon>
        <taxon>Pseudomonadati</taxon>
        <taxon>Pseudomonadota</taxon>
        <taxon>Gammaproteobacteria</taxon>
        <taxon>Candidatus Berkiellales</taxon>
        <taxon>Candidatus Berkiellaceae</taxon>
        <taxon>Candidatus Berkiella</taxon>
    </lineage>
</organism>
<reference evidence="1" key="1">
    <citation type="submission" date="2015-09" db="EMBL/GenBank/DDBJ databases">
        <title>Draft Genome Sequences of Two Novel Amoeba-resistant Intranuclear Bacteria, Candidatus Berkiella cookevillensis and Candidatus Berkiella aquae.</title>
        <authorList>
            <person name="Mehari Y.T."/>
            <person name="Arivett B.A."/>
            <person name="Farone A.L."/>
            <person name="Gunderson J.H."/>
            <person name="Farone M.B."/>
        </authorList>
    </citation>
    <scope>NUCLEOTIDE SEQUENCE [LARGE SCALE GENOMIC DNA]</scope>
    <source>
        <strain evidence="1">HT99</strain>
    </source>
</reference>
<keyword evidence="3" id="KW-1185">Reference proteome</keyword>